<gene>
    <name evidence="2" type="ORF">OFLC_LOCUS4965</name>
</gene>
<evidence type="ECO:0000313" key="3">
    <source>
        <dbReference type="Proteomes" id="UP000267606"/>
    </source>
</evidence>
<reference evidence="2 3" key="2">
    <citation type="submission" date="2018-11" db="EMBL/GenBank/DDBJ databases">
        <authorList>
            <consortium name="Pathogen Informatics"/>
        </authorList>
    </citation>
    <scope>NUCLEOTIDE SEQUENCE [LARGE SCALE GENOMIC DNA]</scope>
</reference>
<dbReference type="WBParaSite" id="OFLC_0000496401-mRNA-1">
    <property type="protein sequence ID" value="OFLC_0000496401-mRNA-1"/>
    <property type="gene ID" value="OFLC_0000496401"/>
</dbReference>
<name>A0A183HBV3_9BILA</name>
<proteinExistence type="predicted"/>
<protein>
    <submittedName>
        <fullName evidence="2 4">Uncharacterized protein</fullName>
    </submittedName>
</protein>
<dbReference type="AlphaFoldDB" id="A0A183HBV3"/>
<accession>A0A183HBV3</accession>
<evidence type="ECO:0000256" key="1">
    <source>
        <dbReference type="SAM" id="MobiDB-lite"/>
    </source>
</evidence>
<sequence length="71" mass="8254">MNWMSEWIDGKERTDTYTRTQTHYTPGIHNLDNDDGDDNDDDDDNDDNDNDNARVLSGTPKLWFVMESKGE</sequence>
<organism evidence="4">
    <name type="scientific">Onchocerca flexuosa</name>
    <dbReference type="NCBI Taxonomy" id="387005"/>
    <lineage>
        <taxon>Eukaryota</taxon>
        <taxon>Metazoa</taxon>
        <taxon>Ecdysozoa</taxon>
        <taxon>Nematoda</taxon>
        <taxon>Chromadorea</taxon>
        <taxon>Rhabditida</taxon>
        <taxon>Spirurina</taxon>
        <taxon>Spiruromorpha</taxon>
        <taxon>Filarioidea</taxon>
        <taxon>Onchocercidae</taxon>
        <taxon>Onchocerca</taxon>
    </lineage>
</organism>
<keyword evidence="3" id="KW-1185">Reference proteome</keyword>
<dbReference type="Proteomes" id="UP000267606">
    <property type="component" value="Unassembled WGS sequence"/>
</dbReference>
<feature type="compositionally biased region" description="Acidic residues" evidence="1">
    <location>
        <begin position="33"/>
        <end position="50"/>
    </location>
</feature>
<feature type="region of interest" description="Disordered" evidence="1">
    <location>
        <begin position="1"/>
        <end position="71"/>
    </location>
</feature>
<evidence type="ECO:0000313" key="2">
    <source>
        <dbReference type="EMBL" id="VDO41612.1"/>
    </source>
</evidence>
<evidence type="ECO:0000313" key="4">
    <source>
        <dbReference type="WBParaSite" id="OFLC_0000496401-mRNA-1"/>
    </source>
</evidence>
<reference evidence="4" key="1">
    <citation type="submission" date="2016-06" db="UniProtKB">
        <authorList>
            <consortium name="WormBaseParasite"/>
        </authorList>
    </citation>
    <scope>IDENTIFICATION</scope>
</reference>
<dbReference type="EMBL" id="UZAJ01004051">
    <property type="protein sequence ID" value="VDO41612.1"/>
    <property type="molecule type" value="Genomic_DNA"/>
</dbReference>